<accession>A0A0B6Y3X9</accession>
<keyword evidence="1" id="KW-1133">Transmembrane helix</keyword>
<dbReference type="EMBL" id="HACG01004102">
    <property type="protein sequence ID" value="CEK50967.1"/>
    <property type="molecule type" value="Transcribed_RNA"/>
</dbReference>
<evidence type="ECO:0000256" key="1">
    <source>
        <dbReference type="SAM" id="Phobius"/>
    </source>
</evidence>
<name>A0A0B6Y3X9_9EUPU</name>
<gene>
    <name evidence="2" type="primary">ORF12129</name>
</gene>
<reference evidence="2" key="1">
    <citation type="submission" date="2014-12" db="EMBL/GenBank/DDBJ databases">
        <title>Insight into the proteome of Arion vulgaris.</title>
        <authorList>
            <person name="Aradska J."/>
            <person name="Bulat T."/>
            <person name="Smidak R."/>
            <person name="Sarate P."/>
            <person name="Gangsoo J."/>
            <person name="Sialana F."/>
            <person name="Bilban M."/>
            <person name="Lubec G."/>
        </authorList>
    </citation>
    <scope>NUCLEOTIDE SEQUENCE</scope>
    <source>
        <tissue evidence="2">Skin</tissue>
    </source>
</reference>
<dbReference type="AlphaFoldDB" id="A0A0B6Y3X9"/>
<organism evidence="2">
    <name type="scientific">Arion vulgaris</name>
    <dbReference type="NCBI Taxonomy" id="1028688"/>
    <lineage>
        <taxon>Eukaryota</taxon>
        <taxon>Metazoa</taxon>
        <taxon>Spiralia</taxon>
        <taxon>Lophotrochozoa</taxon>
        <taxon>Mollusca</taxon>
        <taxon>Gastropoda</taxon>
        <taxon>Heterobranchia</taxon>
        <taxon>Euthyneura</taxon>
        <taxon>Panpulmonata</taxon>
        <taxon>Eupulmonata</taxon>
        <taxon>Stylommatophora</taxon>
        <taxon>Helicina</taxon>
        <taxon>Arionoidea</taxon>
        <taxon>Arionidae</taxon>
        <taxon>Arion</taxon>
    </lineage>
</organism>
<proteinExistence type="predicted"/>
<protein>
    <submittedName>
        <fullName evidence="2">Uncharacterized protein</fullName>
    </submittedName>
</protein>
<keyword evidence="1" id="KW-0812">Transmembrane</keyword>
<keyword evidence="1" id="KW-0472">Membrane</keyword>
<sequence length="49" mass="5428">ATDDTMDLHMKDHVQQNRTSFGNVLLIAANCVCMKKISLVLVVVVVPLF</sequence>
<evidence type="ECO:0000313" key="2">
    <source>
        <dbReference type="EMBL" id="CEK50967.1"/>
    </source>
</evidence>
<feature type="transmembrane region" description="Helical" evidence="1">
    <location>
        <begin position="21"/>
        <end position="46"/>
    </location>
</feature>
<feature type="non-terminal residue" evidence="2">
    <location>
        <position position="1"/>
    </location>
</feature>